<dbReference type="RefSeq" id="WP_062421082.1">
    <property type="nucleotide sequence ID" value="NZ_BBYA01000008.1"/>
</dbReference>
<dbReference type="STRING" id="229920.ADM99_07005"/>
<dbReference type="AlphaFoldDB" id="A0A0P6WUI4"/>
<organism evidence="2 3">
    <name type="scientific">Leptolinea tardivitalis</name>
    <dbReference type="NCBI Taxonomy" id="229920"/>
    <lineage>
        <taxon>Bacteria</taxon>
        <taxon>Bacillati</taxon>
        <taxon>Chloroflexota</taxon>
        <taxon>Anaerolineae</taxon>
        <taxon>Anaerolineales</taxon>
        <taxon>Anaerolineaceae</taxon>
        <taxon>Leptolinea</taxon>
    </lineage>
</organism>
<gene>
    <name evidence="2" type="ORF">ADM99_07005</name>
</gene>
<feature type="transmembrane region" description="Helical" evidence="1">
    <location>
        <begin position="20"/>
        <end position="39"/>
    </location>
</feature>
<keyword evidence="1" id="KW-0812">Transmembrane</keyword>
<accession>A0A0P6WUI4</accession>
<keyword evidence="1" id="KW-1133">Transmembrane helix</keyword>
<evidence type="ECO:0000313" key="3">
    <source>
        <dbReference type="Proteomes" id="UP000050430"/>
    </source>
</evidence>
<evidence type="ECO:0000313" key="2">
    <source>
        <dbReference type="EMBL" id="KPL72809.1"/>
    </source>
</evidence>
<reference evidence="2 3" key="1">
    <citation type="submission" date="2015-07" db="EMBL/GenBank/DDBJ databases">
        <title>Genome sequence of Leptolinea tardivitalis DSM 16556.</title>
        <authorList>
            <person name="Hemp J."/>
            <person name="Ward L.M."/>
            <person name="Pace L.A."/>
            <person name="Fischer W.W."/>
        </authorList>
    </citation>
    <scope>NUCLEOTIDE SEQUENCE [LARGE SCALE GENOMIC DNA]</scope>
    <source>
        <strain evidence="2 3">YMTK-2</strain>
    </source>
</reference>
<name>A0A0P6WUI4_9CHLR</name>
<keyword evidence="3" id="KW-1185">Reference proteome</keyword>
<dbReference type="Proteomes" id="UP000050430">
    <property type="component" value="Unassembled WGS sequence"/>
</dbReference>
<dbReference type="EMBL" id="LGCK01000007">
    <property type="protein sequence ID" value="KPL72809.1"/>
    <property type="molecule type" value="Genomic_DNA"/>
</dbReference>
<comment type="caution">
    <text evidence="2">The sequence shown here is derived from an EMBL/GenBank/DDBJ whole genome shotgun (WGS) entry which is preliminary data.</text>
</comment>
<protein>
    <submittedName>
        <fullName evidence="2">Uncharacterized protein</fullName>
    </submittedName>
</protein>
<keyword evidence="1" id="KW-0472">Membrane</keyword>
<proteinExistence type="predicted"/>
<feature type="transmembrane region" description="Helical" evidence="1">
    <location>
        <begin position="59"/>
        <end position="82"/>
    </location>
</feature>
<evidence type="ECO:0000256" key="1">
    <source>
        <dbReference type="SAM" id="Phobius"/>
    </source>
</evidence>
<sequence>MDEKKSRQYFLDQHRREVIWQILIPVIIGVMIMLALGLLSALSLQTGTDASVRWGHVAAIWLILPFFVIGTLLLFLLIGLILGVTKITETLPDYASIVQMYARILAQKTLVLANRSTRPVIIIHSVRASIKRFWLTLRILFLG</sequence>